<dbReference type="Proteomes" id="UP001055303">
    <property type="component" value="Unassembled WGS sequence"/>
</dbReference>
<dbReference type="RefSeq" id="WP_306421685.1">
    <property type="nucleotide sequence ID" value="NZ_BPQI01000076.1"/>
</dbReference>
<protein>
    <submittedName>
        <fullName evidence="2">Uncharacterized protein</fullName>
    </submittedName>
</protein>
<accession>A0A564FRC8</accession>
<evidence type="ECO:0000313" key="2">
    <source>
        <dbReference type="EMBL" id="VUF10715.1"/>
    </source>
</evidence>
<dbReference type="EMBL" id="BPQI01000076">
    <property type="protein sequence ID" value="GJD56881.1"/>
    <property type="molecule type" value="Genomic_DNA"/>
</dbReference>
<proteinExistence type="predicted"/>
<dbReference type="Proteomes" id="UP000401717">
    <property type="component" value="Unassembled WGS sequence"/>
</dbReference>
<name>A0A564FRC8_9HYPH</name>
<dbReference type="EMBL" id="CABFVH010000001">
    <property type="protein sequence ID" value="VUF10715.1"/>
    <property type="molecule type" value="Genomic_DNA"/>
</dbReference>
<keyword evidence="4" id="KW-1185">Reference proteome</keyword>
<evidence type="ECO:0000313" key="1">
    <source>
        <dbReference type="EMBL" id="GJD56881.1"/>
    </source>
</evidence>
<gene>
    <name evidence="1" type="ORF">IFDJLNFL_2779</name>
    <name evidence="2" type="ORF">MTDSW087_00386</name>
</gene>
<organism evidence="2 3">
    <name type="scientific">Methylobacterium dankookense</name>
    <dbReference type="NCBI Taxonomy" id="560405"/>
    <lineage>
        <taxon>Bacteria</taxon>
        <taxon>Pseudomonadati</taxon>
        <taxon>Pseudomonadota</taxon>
        <taxon>Alphaproteobacteria</taxon>
        <taxon>Hyphomicrobiales</taxon>
        <taxon>Methylobacteriaceae</taxon>
        <taxon>Methylobacterium</taxon>
    </lineage>
</organism>
<evidence type="ECO:0000313" key="3">
    <source>
        <dbReference type="Proteomes" id="UP000401717"/>
    </source>
</evidence>
<reference evidence="2 3" key="1">
    <citation type="submission" date="2019-06" db="EMBL/GenBank/DDBJ databases">
        <authorList>
            <person name="Rodrigo-Torres L."/>
            <person name="Arahal R. D."/>
            <person name="Lucena T."/>
        </authorList>
    </citation>
    <scope>NUCLEOTIDE SEQUENCE [LARGE SCALE GENOMIC DNA]</scope>
    <source>
        <strain evidence="2 3">SW08-7</strain>
    </source>
</reference>
<reference evidence="1" key="2">
    <citation type="journal article" date="2021" name="Front. Microbiol.">
        <title>Comprehensive Comparative Genomics and Phenotyping of Methylobacterium Species.</title>
        <authorList>
            <person name="Alessa O."/>
            <person name="Ogura Y."/>
            <person name="Fujitani Y."/>
            <person name="Takami H."/>
            <person name="Hayashi T."/>
            <person name="Sahin N."/>
            <person name="Tani A."/>
        </authorList>
    </citation>
    <scope>NUCLEOTIDE SEQUENCE</scope>
    <source>
        <strain evidence="1">DSM 22415</strain>
    </source>
</reference>
<evidence type="ECO:0000313" key="4">
    <source>
        <dbReference type="Proteomes" id="UP001055303"/>
    </source>
</evidence>
<dbReference type="AlphaFoldDB" id="A0A564FRC8"/>
<reference evidence="1" key="3">
    <citation type="submission" date="2021-08" db="EMBL/GenBank/DDBJ databases">
        <authorList>
            <person name="Tani A."/>
            <person name="Ola A."/>
            <person name="Ogura Y."/>
            <person name="Katsura K."/>
            <person name="Hayashi T."/>
        </authorList>
    </citation>
    <scope>NUCLEOTIDE SEQUENCE</scope>
    <source>
        <strain evidence="1">DSM 22415</strain>
    </source>
</reference>
<sequence>MRVMLKYLVRFYKRVSDDTGHEHDVLQRQTLICARSEVSALYEAKARFCETLQIADWRLRADSCEVLDVTGLAA</sequence>